<gene>
    <name evidence="10" type="ORF">ABZ921_29865</name>
</gene>
<feature type="transmembrane region" description="Helical" evidence="8">
    <location>
        <begin position="412"/>
        <end position="431"/>
    </location>
</feature>
<comment type="caution">
    <text evidence="10">The sequence shown here is derived from an EMBL/GenBank/DDBJ whole genome shotgun (WGS) entry which is preliminary data.</text>
</comment>
<dbReference type="Proteomes" id="UP001551176">
    <property type="component" value="Unassembled WGS sequence"/>
</dbReference>
<accession>A0ABV3BWB8</accession>
<dbReference type="InterPro" id="IPR011701">
    <property type="entry name" value="MFS"/>
</dbReference>
<evidence type="ECO:0000313" key="11">
    <source>
        <dbReference type="Proteomes" id="UP001551176"/>
    </source>
</evidence>
<feature type="domain" description="Major facilitator superfamily (MFS) profile" evidence="9">
    <location>
        <begin position="1"/>
        <end position="439"/>
    </location>
</feature>
<dbReference type="PANTHER" id="PTHR23517">
    <property type="entry name" value="RESISTANCE PROTEIN MDTM, PUTATIVE-RELATED-RELATED"/>
    <property type="match status" value="1"/>
</dbReference>
<feature type="transmembrane region" description="Helical" evidence="8">
    <location>
        <begin position="347"/>
        <end position="368"/>
    </location>
</feature>
<evidence type="ECO:0000256" key="5">
    <source>
        <dbReference type="ARBA" id="ARBA00022989"/>
    </source>
</evidence>
<comment type="subcellular location">
    <subcellularLocation>
        <location evidence="1">Cell membrane</location>
        <topology evidence="1">Multi-pass membrane protein</topology>
    </subcellularLocation>
</comment>
<evidence type="ECO:0000256" key="6">
    <source>
        <dbReference type="ARBA" id="ARBA00023136"/>
    </source>
</evidence>
<feature type="region of interest" description="Disordered" evidence="7">
    <location>
        <begin position="215"/>
        <end position="257"/>
    </location>
</feature>
<dbReference type="EMBL" id="JBEYXV010000017">
    <property type="protein sequence ID" value="MEU6824857.1"/>
    <property type="molecule type" value="Genomic_DNA"/>
</dbReference>
<feature type="transmembrane region" description="Helical" evidence="8">
    <location>
        <begin position="60"/>
        <end position="79"/>
    </location>
</feature>
<evidence type="ECO:0000256" key="3">
    <source>
        <dbReference type="ARBA" id="ARBA00022475"/>
    </source>
</evidence>
<proteinExistence type="predicted"/>
<feature type="transmembrane region" description="Helical" evidence="8">
    <location>
        <begin position="320"/>
        <end position="341"/>
    </location>
</feature>
<dbReference type="InterPro" id="IPR005829">
    <property type="entry name" value="Sugar_transporter_CS"/>
</dbReference>
<keyword evidence="4 8" id="KW-0812">Transmembrane</keyword>
<feature type="transmembrane region" description="Helical" evidence="8">
    <location>
        <begin position="289"/>
        <end position="308"/>
    </location>
</feature>
<dbReference type="RefSeq" id="WP_359354571.1">
    <property type="nucleotide sequence ID" value="NZ_JBEYXV010000017.1"/>
</dbReference>
<dbReference type="InterPro" id="IPR036259">
    <property type="entry name" value="MFS_trans_sf"/>
</dbReference>
<feature type="transmembrane region" description="Helical" evidence="8">
    <location>
        <begin position="91"/>
        <end position="115"/>
    </location>
</feature>
<dbReference type="SUPFAM" id="SSF103473">
    <property type="entry name" value="MFS general substrate transporter"/>
    <property type="match status" value="1"/>
</dbReference>
<protein>
    <submittedName>
        <fullName evidence="10">MFS transporter</fullName>
    </submittedName>
</protein>
<evidence type="ECO:0000256" key="2">
    <source>
        <dbReference type="ARBA" id="ARBA00022448"/>
    </source>
</evidence>
<evidence type="ECO:0000259" key="9">
    <source>
        <dbReference type="PROSITE" id="PS50850"/>
    </source>
</evidence>
<evidence type="ECO:0000256" key="1">
    <source>
        <dbReference type="ARBA" id="ARBA00004651"/>
    </source>
</evidence>
<keyword evidence="2" id="KW-0813">Transport</keyword>
<feature type="compositionally biased region" description="Basic and acidic residues" evidence="7">
    <location>
        <begin position="218"/>
        <end position="232"/>
    </location>
</feature>
<evidence type="ECO:0000256" key="4">
    <source>
        <dbReference type="ARBA" id="ARBA00022692"/>
    </source>
</evidence>
<keyword evidence="5 8" id="KW-1133">Transmembrane helix</keyword>
<evidence type="ECO:0000256" key="7">
    <source>
        <dbReference type="SAM" id="MobiDB-lite"/>
    </source>
</evidence>
<evidence type="ECO:0000313" key="10">
    <source>
        <dbReference type="EMBL" id="MEU6824857.1"/>
    </source>
</evidence>
<feature type="region of interest" description="Disordered" evidence="7">
    <location>
        <begin position="1"/>
        <end position="23"/>
    </location>
</feature>
<evidence type="ECO:0000256" key="8">
    <source>
        <dbReference type="SAM" id="Phobius"/>
    </source>
</evidence>
<sequence length="441" mass="44484">MSTTTSPALPVQEPAPTTPGPARRHGLRAAWIMMASGWSANQFSALLGAYRSELGLSESAVTGLFALYVVGLIPGLLVGGPLADRVGRRPVALTALALNLLSTGVLMLGAGATGWLWPGRFVTGVSAGALLAAASAWIKELSSTPYVPDAAAGGGTASTASTASRRAGLFVSAGFASGGLAAALIARWAPAPMVTAYIPHVLLAAGALLASLTAPETGTRRHEPSRDAKSDTDTNTNTNTDADADTGTDADTNTNTGQRFRRGILPVAPWVFAAPSVGFVTLPGLVHGGLVYTGVATALVPGTGLLVQPLARRVAKRHRLATAVAGLLVVTLGFGAAALAAGAGNAVLALVAAVILGAGYGFVLTYGLTEVAALAPPHRLARLTAYFWTAAYVGMFAPYVVTLLSGAVPPPALLGAAAVLAALSCVLLITLHARRPSTPRG</sequence>
<reference evidence="10 11" key="1">
    <citation type="submission" date="2024-06" db="EMBL/GenBank/DDBJ databases">
        <title>The Natural Products Discovery Center: Release of the First 8490 Sequenced Strains for Exploring Actinobacteria Biosynthetic Diversity.</title>
        <authorList>
            <person name="Kalkreuter E."/>
            <person name="Kautsar S.A."/>
            <person name="Yang D."/>
            <person name="Bader C.D."/>
            <person name="Teijaro C.N."/>
            <person name="Fluegel L."/>
            <person name="Davis C.M."/>
            <person name="Simpson J.R."/>
            <person name="Lauterbach L."/>
            <person name="Steele A.D."/>
            <person name="Gui C."/>
            <person name="Meng S."/>
            <person name="Li G."/>
            <person name="Viehrig K."/>
            <person name="Ye F."/>
            <person name="Su P."/>
            <person name="Kiefer A.F."/>
            <person name="Nichols A."/>
            <person name="Cepeda A.J."/>
            <person name="Yan W."/>
            <person name="Fan B."/>
            <person name="Jiang Y."/>
            <person name="Adhikari A."/>
            <person name="Zheng C.-J."/>
            <person name="Schuster L."/>
            <person name="Cowan T.M."/>
            <person name="Smanski M.J."/>
            <person name="Chevrette M.G."/>
            <person name="De Carvalho L.P.S."/>
            <person name="Shen B."/>
        </authorList>
    </citation>
    <scope>NUCLEOTIDE SEQUENCE [LARGE SCALE GENOMIC DNA]</scope>
    <source>
        <strain evidence="10 11">NPDC046838</strain>
    </source>
</reference>
<keyword evidence="11" id="KW-1185">Reference proteome</keyword>
<dbReference type="PROSITE" id="PS00216">
    <property type="entry name" value="SUGAR_TRANSPORT_1"/>
    <property type="match status" value="1"/>
</dbReference>
<name>A0ABV3BWB8_9ACTN</name>
<keyword evidence="3" id="KW-1003">Cell membrane</keyword>
<dbReference type="Gene3D" id="1.20.1250.20">
    <property type="entry name" value="MFS general substrate transporter like domains"/>
    <property type="match status" value="1"/>
</dbReference>
<dbReference type="PROSITE" id="PS50850">
    <property type="entry name" value="MFS"/>
    <property type="match status" value="1"/>
</dbReference>
<feature type="transmembrane region" description="Helical" evidence="8">
    <location>
        <begin position="194"/>
        <end position="214"/>
    </location>
</feature>
<dbReference type="InterPro" id="IPR020846">
    <property type="entry name" value="MFS_dom"/>
</dbReference>
<keyword evidence="6 8" id="KW-0472">Membrane</keyword>
<feature type="transmembrane region" description="Helical" evidence="8">
    <location>
        <begin position="121"/>
        <end position="138"/>
    </location>
</feature>
<organism evidence="10 11">
    <name type="scientific">Streptomyces atriruber</name>
    <dbReference type="NCBI Taxonomy" id="545121"/>
    <lineage>
        <taxon>Bacteria</taxon>
        <taxon>Bacillati</taxon>
        <taxon>Actinomycetota</taxon>
        <taxon>Actinomycetes</taxon>
        <taxon>Kitasatosporales</taxon>
        <taxon>Streptomycetaceae</taxon>
        <taxon>Streptomyces</taxon>
    </lineage>
</organism>
<feature type="transmembrane region" description="Helical" evidence="8">
    <location>
        <begin position="167"/>
        <end position="188"/>
    </location>
</feature>
<dbReference type="InterPro" id="IPR050171">
    <property type="entry name" value="MFS_Transporters"/>
</dbReference>
<feature type="transmembrane region" description="Helical" evidence="8">
    <location>
        <begin position="380"/>
        <end position="400"/>
    </location>
</feature>
<feature type="transmembrane region" description="Helical" evidence="8">
    <location>
        <begin position="263"/>
        <end position="283"/>
    </location>
</feature>
<dbReference type="Pfam" id="PF07690">
    <property type="entry name" value="MFS_1"/>
    <property type="match status" value="1"/>
</dbReference>